<feature type="domain" description="ABC-type transport auxiliary lipoprotein component" evidence="2">
    <location>
        <begin position="28"/>
        <end position="185"/>
    </location>
</feature>
<evidence type="ECO:0000259" key="2">
    <source>
        <dbReference type="Pfam" id="PF03886"/>
    </source>
</evidence>
<proteinExistence type="predicted"/>
<feature type="signal peptide" evidence="1">
    <location>
        <begin position="1"/>
        <end position="18"/>
    </location>
</feature>
<name>A0ABV2TH60_9RHOO</name>
<dbReference type="Proteomes" id="UP001549691">
    <property type="component" value="Unassembled WGS sequence"/>
</dbReference>
<dbReference type="InterPro" id="IPR005586">
    <property type="entry name" value="ABC_trans_aux"/>
</dbReference>
<evidence type="ECO:0000256" key="1">
    <source>
        <dbReference type="SAM" id="SignalP"/>
    </source>
</evidence>
<accession>A0ABV2TH60</accession>
<dbReference type="RefSeq" id="WP_354599708.1">
    <property type="nucleotide sequence ID" value="NZ_JBEWZI010000003.1"/>
</dbReference>
<dbReference type="SUPFAM" id="SSF159594">
    <property type="entry name" value="XCC0632-like"/>
    <property type="match status" value="1"/>
</dbReference>
<comment type="caution">
    <text evidence="3">The sequence shown here is derived from an EMBL/GenBank/DDBJ whole genome shotgun (WGS) entry which is preliminary data.</text>
</comment>
<dbReference type="PROSITE" id="PS51257">
    <property type="entry name" value="PROKAR_LIPOPROTEIN"/>
    <property type="match status" value="1"/>
</dbReference>
<sequence length="194" mass="21152">MIRTTLLAIIVTTLTACAGNPPQSVRLYQLSARLAPTTGVSLAQSIGIGPLKWPEYLNRRALITRLDAGSIEAAENDRWAEPLDSNFERVLRDNLARQINPQRLQSHPWSLNDAPAINVPVEVLQFDTSAQGETVLRVRWRIVGRDRKELLGERSSEIRVKAKDGSPASAVAAQSEALARLSEAIGKGLVGVAK</sequence>
<dbReference type="Gene3D" id="3.40.50.10610">
    <property type="entry name" value="ABC-type transport auxiliary lipoprotein component"/>
    <property type="match status" value="1"/>
</dbReference>
<keyword evidence="1" id="KW-0732">Signal</keyword>
<evidence type="ECO:0000313" key="4">
    <source>
        <dbReference type="Proteomes" id="UP001549691"/>
    </source>
</evidence>
<feature type="chain" id="PRO_5045375154" evidence="1">
    <location>
        <begin position="19"/>
        <end position="194"/>
    </location>
</feature>
<reference evidence="3 4" key="1">
    <citation type="submission" date="2024-07" db="EMBL/GenBank/DDBJ databases">
        <title>Uliginosibacterium flavum JJ3220;KACC:17644.</title>
        <authorList>
            <person name="Kim M.K."/>
        </authorList>
    </citation>
    <scope>NUCLEOTIDE SEQUENCE [LARGE SCALE GENOMIC DNA]</scope>
    <source>
        <strain evidence="3 4">KACC:17644</strain>
    </source>
</reference>
<protein>
    <submittedName>
        <fullName evidence="3">PqiC family protein</fullName>
    </submittedName>
</protein>
<dbReference type="EMBL" id="JBEWZI010000003">
    <property type="protein sequence ID" value="MET7013244.1"/>
    <property type="molecule type" value="Genomic_DNA"/>
</dbReference>
<gene>
    <name evidence="3" type="ORF">ABXR19_03520</name>
</gene>
<organism evidence="3 4">
    <name type="scientific">Uliginosibacterium flavum</name>
    <dbReference type="NCBI Taxonomy" id="1396831"/>
    <lineage>
        <taxon>Bacteria</taxon>
        <taxon>Pseudomonadati</taxon>
        <taxon>Pseudomonadota</taxon>
        <taxon>Betaproteobacteria</taxon>
        <taxon>Rhodocyclales</taxon>
        <taxon>Zoogloeaceae</taxon>
        <taxon>Uliginosibacterium</taxon>
    </lineage>
</organism>
<evidence type="ECO:0000313" key="3">
    <source>
        <dbReference type="EMBL" id="MET7013244.1"/>
    </source>
</evidence>
<dbReference type="Pfam" id="PF03886">
    <property type="entry name" value="ABC_trans_aux"/>
    <property type="match status" value="1"/>
</dbReference>
<keyword evidence="4" id="KW-1185">Reference proteome</keyword>